<evidence type="ECO:0000256" key="4">
    <source>
        <dbReference type="ARBA" id="ARBA00022984"/>
    </source>
</evidence>
<dbReference type="InterPro" id="IPR005490">
    <property type="entry name" value="LD_TPept_cat_dom"/>
</dbReference>
<comment type="caution">
    <text evidence="9">The sequence shown here is derived from an EMBL/GenBank/DDBJ whole genome shotgun (WGS) entry which is preliminary data.</text>
</comment>
<keyword evidence="2" id="KW-0808">Transferase</keyword>
<evidence type="ECO:0000313" key="10">
    <source>
        <dbReference type="Proteomes" id="UP000050909"/>
    </source>
</evidence>
<dbReference type="GO" id="GO:0071555">
    <property type="term" value="P:cell wall organization"/>
    <property type="evidence" value="ECO:0007669"/>
    <property type="project" value="UniProtKB-UniRule"/>
</dbReference>
<accession>A0A0R1GV42</accession>
<organism evidence="9 10">
    <name type="scientific">Amylolactobacillus amylotrophicus DSM 20534</name>
    <dbReference type="NCBI Taxonomy" id="1423722"/>
    <lineage>
        <taxon>Bacteria</taxon>
        <taxon>Bacillati</taxon>
        <taxon>Bacillota</taxon>
        <taxon>Bacilli</taxon>
        <taxon>Lactobacillales</taxon>
        <taxon>Lactobacillaceae</taxon>
        <taxon>Amylolactobacillus</taxon>
    </lineage>
</organism>
<feature type="active site" description="Nucleophile" evidence="6">
    <location>
        <position position="440"/>
    </location>
</feature>
<dbReference type="PANTHER" id="PTHR30582:SF33">
    <property type="entry name" value="EXPORTED PROTEIN"/>
    <property type="match status" value="1"/>
</dbReference>
<comment type="pathway">
    <text evidence="1 6">Cell wall biogenesis; peptidoglycan biosynthesis.</text>
</comment>
<dbReference type="EMBL" id="AZCV01000003">
    <property type="protein sequence ID" value="KRK37784.1"/>
    <property type="molecule type" value="Genomic_DNA"/>
</dbReference>
<dbReference type="InterPro" id="IPR022029">
    <property type="entry name" value="YoaR-like_PG-bd"/>
</dbReference>
<name>A0A0R1GV42_9LACO</name>
<evidence type="ECO:0000259" key="8">
    <source>
        <dbReference type="PROSITE" id="PS52029"/>
    </source>
</evidence>
<dbReference type="GO" id="GO:0071972">
    <property type="term" value="F:peptidoglycan L,D-transpeptidase activity"/>
    <property type="evidence" value="ECO:0007669"/>
    <property type="project" value="TreeGrafter"/>
</dbReference>
<dbReference type="GO" id="GO:0016740">
    <property type="term" value="F:transferase activity"/>
    <property type="evidence" value="ECO:0007669"/>
    <property type="project" value="UniProtKB-KW"/>
</dbReference>
<evidence type="ECO:0000256" key="1">
    <source>
        <dbReference type="ARBA" id="ARBA00004752"/>
    </source>
</evidence>
<evidence type="ECO:0000256" key="7">
    <source>
        <dbReference type="SAM" id="Phobius"/>
    </source>
</evidence>
<dbReference type="InterPro" id="IPR038063">
    <property type="entry name" value="Transpep_catalytic_dom"/>
</dbReference>
<sequence length="464" mass="50967">MATRKSARHAARKSTKKYYFLGAVLGILAILYVGFGVFYGSHFMSGTKAYGVELSGLTQKSAEQKVKDKLANKKFVLRDKKEQVAVATAASLGIKQNYQKLISDKLAAQNPWTFNKGIEEVQAEDDTAFDQDKVNQFVNSLFPQINKNRTVTTDASIKNQNGKFTLVKEVQGNNFSEDQVRAAVSEAVQKGQSNIQLKDYYVKPKLTTKSRDLKEAITKLDKMAQVTVTYQLAGHTIQVPQSTVKTWSVYSDGKVSVNQNALGQYLASLNSQYATFGSTRSFHSTKRGVVQISTGLYGWSINIAAEAAQLTADLLATKNVSRTPAIQGSGYHKDGTDIGNTYVEVDKVNQHMWVYVDGVEQISTDVVTGKPGQDTPVGVYNVWAKQRNATLRGNNDDGTKYASPVSYWMPIDDNGVGIHDSPWQPKYGGDWYLAHGSHGCINTPPATMAKLYNIVAIGTPVIVF</sequence>
<protein>
    <recommendedName>
        <fullName evidence="8">L,D-TPase catalytic domain-containing protein</fullName>
    </recommendedName>
</protein>
<dbReference type="Pfam" id="PF12229">
    <property type="entry name" value="PG_binding_4"/>
    <property type="match status" value="2"/>
</dbReference>
<dbReference type="GO" id="GO:0005576">
    <property type="term" value="C:extracellular region"/>
    <property type="evidence" value="ECO:0007669"/>
    <property type="project" value="TreeGrafter"/>
</dbReference>
<dbReference type="Pfam" id="PF03734">
    <property type="entry name" value="YkuD"/>
    <property type="match status" value="1"/>
</dbReference>
<dbReference type="GO" id="GO:0018104">
    <property type="term" value="P:peptidoglycan-protein cross-linking"/>
    <property type="evidence" value="ECO:0007669"/>
    <property type="project" value="TreeGrafter"/>
</dbReference>
<feature type="transmembrane region" description="Helical" evidence="7">
    <location>
        <begin position="20"/>
        <end position="39"/>
    </location>
</feature>
<keyword evidence="10" id="KW-1185">Reference proteome</keyword>
<keyword evidence="7" id="KW-1133">Transmembrane helix</keyword>
<keyword evidence="7" id="KW-0472">Membrane</keyword>
<dbReference type="CDD" id="cd16913">
    <property type="entry name" value="YkuD_like"/>
    <property type="match status" value="1"/>
</dbReference>
<feature type="active site" description="Proton donor/acceptor" evidence="6">
    <location>
        <position position="419"/>
    </location>
</feature>
<dbReference type="InterPro" id="IPR050979">
    <property type="entry name" value="LD-transpeptidase"/>
</dbReference>
<keyword evidence="4 6" id="KW-0573">Peptidoglycan synthesis</keyword>
<evidence type="ECO:0000256" key="5">
    <source>
        <dbReference type="ARBA" id="ARBA00023316"/>
    </source>
</evidence>
<dbReference type="SUPFAM" id="SSF143985">
    <property type="entry name" value="L,D-transpeptidase pre-catalytic domain-like"/>
    <property type="match status" value="1"/>
</dbReference>
<evidence type="ECO:0000256" key="2">
    <source>
        <dbReference type="ARBA" id="ARBA00022679"/>
    </source>
</evidence>
<dbReference type="UniPathway" id="UPA00219"/>
<evidence type="ECO:0000313" key="9">
    <source>
        <dbReference type="EMBL" id="KRK37784.1"/>
    </source>
</evidence>
<evidence type="ECO:0000256" key="3">
    <source>
        <dbReference type="ARBA" id="ARBA00022960"/>
    </source>
</evidence>
<dbReference type="PROSITE" id="PS52029">
    <property type="entry name" value="LD_TPASE"/>
    <property type="match status" value="1"/>
</dbReference>
<dbReference type="Proteomes" id="UP000050909">
    <property type="component" value="Unassembled WGS sequence"/>
</dbReference>
<keyword evidence="7" id="KW-0812">Transmembrane</keyword>
<evidence type="ECO:0000256" key="6">
    <source>
        <dbReference type="PROSITE-ProRule" id="PRU01373"/>
    </source>
</evidence>
<dbReference type="RefSeq" id="WP_056947274.1">
    <property type="nucleotide sequence ID" value="NZ_AZCV01000003.1"/>
</dbReference>
<keyword evidence="3 6" id="KW-0133">Cell shape</keyword>
<reference evidence="9 10" key="1">
    <citation type="journal article" date="2015" name="Genome Announc.">
        <title>Expanding the biotechnology potential of lactobacilli through comparative genomics of 213 strains and associated genera.</title>
        <authorList>
            <person name="Sun Z."/>
            <person name="Harris H.M."/>
            <person name="McCann A."/>
            <person name="Guo C."/>
            <person name="Argimon S."/>
            <person name="Zhang W."/>
            <person name="Yang X."/>
            <person name="Jeffery I.B."/>
            <person name="Cooney J.C."/>
            <person name="Kagawa T.F."/>
            <person name="Liu W."/>
            <person name="Song Y."/>
            <person name="Salvetti E."/>
            <person name="Wrobel A."/>
            <person name="Rasinkangas P."/>
            <person name="Parkhill J."/>
            <person name="Rea M.C."/>
            <person name="O'Sullivan O."/>
            <person name="Ritari J."/>
            <person name="Douillard F.P."/>
            <person name="Paul Ross R."/>
            <person name="Yang R."/>
            <person name="Briner A.E."/>
            <person name="Felis G.E."/>
            <person name="de Vos W.M."/>
            <person name="Barrangou R."/>
            <person name="Klaenhammer T.R."/>
            <person name="Caufield P.W."/>
            <person name="Cui Y."/>
            <person name="Zhang H."/>
            <person name="O'Toole P.W."/>
        </authorList>
    </citation>
    <scope>NUCLEOTIDE SEQUENCE [LARGE SCALE GENOMIC DNA]</scope>
    <source>
        <strain evidence="9 10">DSM 20534</strain>
    </source>
</reference>
<proteinExistence type="predicted"/>
<dbReference type="SUPFAM" id="SSF141523">
    <property type="entry name" value="L,D-transpeptidase catalytic domain-like"/>
    <property type="match status" value="1"/>
</dbReference>
<dbReference type="Gene3D" id="2.40.440.10">
    <property type="entry name" value="L,D-transpeptidase catalytic domain-like"/>
    <property type="match status" value="1"/>
</dbReference>
<dbReference type="AlphaFoldDB" id="A0A0R1GV42"/>
<feature type="domain" description="L,D-TPase catalytic" evidence="8">
    <location>
        <begin position="341"/>
        <end position="464"/>
    </location>
</feature>
<dbReference type="InterPro" id="IPR038054">
    <property type="entry name" value="LD_TPept-like_central_sf"/>
</dbReference>
<dbReference type="PANTHER" id="PTHR30582">
    <property type="entry name" value="L,D-TRANSPEPTIDASE"/>
    <property type="match status" value="1"/>
</dbReference>
<dbReference type="PATRIC" id="fig|1423722.3.peg.1140"/>
<gene>
    <name evidence="9" type="ORF">FC62_GL001118</name>
</gene>
<dbReference type="GO" id="GO:0008360">
    <property type="term" value="P:regulation of cell shape"/>
    <property type="evidence" value="ECO:0007669"/>
    <property type="project" value="UniProtKB-UniRule"/>
</dbReference>
<dbReference type="Gene3D" id="3.10.20.800">
    <property type="match status" value="1"/>
</dbReference>
<keyword evidence="5 6" id="KW-0961">Cell wall biogenesis/degradation</keyword>